<feature type="compositionally biased region" description="Basic and acidic residues" evidence="1">
    <location>
        <begin position="647"/>
        <end position="679"/>
    </location>
</feature>
<reference evidence="2 3" key="1">
    <citation type="submission" date="2014-02" db="EMBL/GenBank/DDBJ databases">
        <authorList>
            <person name="Sibley D."/>
            <person name="Venepally P."/>
            <person name="Karamycheva S."/>
            <person name="Hadjithomas M."/>
            <person name="Khan A."/>
            <person name="Brunk B."/>
            <person name="Roos D."/>
            <person name="Caler E."/>
            <person name="Lorenzi H."/>
        </authorList>
    </citation>
    <scope>NUCLEOTIDE SEQUENCE [LARGE SCALE GENOMIC DNA]</scope>
    <source>
        <strain evidence="2 3">GAB2-2007-GAL-DOM2</strain>
    </source>
</reference>
<dbReference type="EMBL" id="AHZU02000049">
    <property type="protein sequence ID" value="KFG49093.1"/>
    <property type="molecule type" value="Genomic_DNA"/>
</dbReference>
<evidence type="ECO:0000313" key="3">
    <source>
        <dbReference type="Proteomes" id="UP000028837"/>
    </source>
</evidence>
<gene>
    <name evidence="2" type="ORF">TGDOM2_273670</name>
</gene>
<feature type="region of interest" description="Disordered" evidence="1">
    <location>
        <begin position="364"/>
        <end position="386"/>
    </location>
</feature>
<comment type="caution">
    <text evidence="2">The sequence shown here is derived from an EMBL/GenBank/DDBJ whole genome shotgun (WGS) entry which is preliminary data.</text>
</comment>
<feature type="compositionally biased region" description="Basic and acidic residues" evidence="1">
    <location>
        <begin position="199"/>
        <end position="223"/>
    </location>
</feature>
<sequence length="700" mass="78080">MTPINPEGTSSNGSVSLGYKEPDVHIEKCIRMHGWSGPFSQRRVKPSAVAQVRNIQTESARQANNLGVSGFRIKSEAHQVASRAPPRGGKCCCEMELHLSQPSLFNRDRSTLLKYPGDAGYGWAFPTYGDPFPYRHECSFLSGHFASRMRGVTEQFERPSRGSSLEENRIFRRRKECFALNTQQPRTPLASETNPRRPFGTDDKGQRMQGREIMHGVKRKLSDDDTSQVDGTSGQRRVPSLRRRAYSLPIYETDDEQGDSSCSMCRPGCACRPSLLAAHYLAKLLDKTIFRPSEAMPSFYTTEEFFEAMISENVSRESNEGLNSVAKRCAAKTRNTGEETPSEPHSGAHISRCVNEHLRSFVDRPESDQRANGSRFSQSHEGKGSFAVDPKALSSALARYRKVPLFMVCAEEHLQSDWLSQFTPIQRLQDILEPEVMFTRPENSAQQFTDGYRSWEGRELHVPSDSRGLSLSRDDAETSGPSRQNANSSRTCPALRGYLSSCYHKQQRGCDECSCTKNGCAVRRNRVMLVDKEMLEQSGLDRRYVCRLKSAVRQLRRSEKLAELLASSDTVESPKTSERPGNEFDDELADTSSDGVSRDSQLQLAADSQSARHSMNGFANGASAGGVCTATKDKESRVRRKLASKGEATKADVDGTHARQDGFEGDRWQRNGADEPRSSRDLDSLAYLLLARVAAPYTDV</sequence>
<feature type="region of interest" description="Disordered" evidence="1">
    <location>
        <begin position="460"/>
        <end position="490"/>
    </location>
</feature>
<protein>
    <submittedName>
        <fullName evidence="2">Uncharacterized protein</fullName>
    </submittedName>
</protein>
<dbReference type="VEuPathDB" id="ToxoDB:TGDOM2_273670"/>
<feature type="region of interest" description="Disordered" evidence="1">
    <location>
        <begin position="183"/>
        <end position="240"/>
    </location>
</feature>
<feature type="compositionally biased region" description="Polar residues" evidence="1">
    <location>
        <begin position="183"/>
        <end position="193"/>
    </location>
</feature>
<evidence type="ECO:0000256" key="1">
    <source>
        <dbReference type="SAM" id="MobiDB-lite"/>
    </source>
</evidence>
<feature type="compositionally biased region" description="Polar residues" evidence="1">
    <location>
        <begin position="590"/>
        <end position="613"/>
    </location>
</feature>
<name>A0A086KXH5_TOXGO</name>
<proteinExistence type="predicted"/>
<dbReference type="AlphaFoldDB" id="A0A086KXH5"/>
<accession>A0A086KXH5</accession>
<evidence type="ECO:0000313" key="2">
    <source>
        <dbReference type="EMBL" id="KFG49093.1"/>
    </source>
</evidence>
<feature type="region of interest" description="Disordered" evidence="1">
    <location>
        <begin position="566"/>
        <end position="679"/>
    </location>
</feature>
<organism evidence="2 3">
    <name type="scientific">Toxoplasma gondii GAB2-2007-GAL-DOM2</name>
    <dbReference type="NCBI Taxonomy" id="1130820"/>
    <lineage>
        <taxon>Eukaryota</taxon>
        <taxon>Sar</taxon>
        <taxon>Alveolata</taxon>
        <taxon>Apicomplexa</taxon>
        <taxon>Conoidasida</taxon>
        <taxon>Coccidia</taxon>
        <taxon>Eucoccidiorida</taxon>
        <taxon>Eimeriorina</taxon>
        <taxon>Sarcocystidae</taxon>
        <taxon>Toxoplasma</taxon>
    </lineage>
</organism>
<dbReference type="Proteomes" id="UP000028837">
    <property type="component" value="Unassembled WGS sequence"/>
</dbReference>
<feature type="compositionally biased region" description="Polar residues" evidence="1">
    <location>
        <begin position="479"/>
        <end position="490"/>
    </location>
</feature>
<dbReference type="OrthoDB" id="10287424at2759"/>